<dbReference type="RefSeq" id="WP_350933251.1">
    <property type="nucleotide sequence ID" value="NZ_CP157762.1"/>
</dbReference>
<dbReference type="NCBIfam" id="NF047428">
    <property type="entry name" value="ribo_Myco_bL37"/>
    <property type="match status" value="1"/>
</dbReference>
<gene>
    <name evidence="3" type="ORF">ABUL08_29125</name>
    <name evidence="2" type="ORF">VK199_29035</name>
</gene>
<reference evidence="2" key="1">
    <citation type="submission" date="2024-01" db="EMBL/GenBank/DDBJ databases">
        <title>The genome sequence of Micromonospora mangrovi CCTCC AA 2012012.</title>
        <authorList>
            <person name="Gao J."/>
        </authorList>
    </citation>
    <scope>NUCLEOTIDE SEQUENCE</scope>
    <source>
        <strain evidence="2">CCTCC AA 2012012</strain>
    </source>
</reference>
<protein>
    <submittedName>
        <fullName evidence="3">Uncharacterized protein</fullName>
    </submittedName>
</protein>
<name>A0AAU8HGG5_9ACTN</name>
<feature type="compositionally biased region" description="Low complexity" evidence="1">
    <location>
        <begin position="1"/>
        <end position="10"/>
    </location>
</feature>
<organism evidence="3">
    <name type="scientific">Micromonospora sp. CCTCC AA 2012012</name>
    <dbReference type="NCBI Taxonomy" id="3111921"/>
    <lineage>
        <taxon>Bacteria</taxon>
        <taxon>Bacillati</taxon>
        <taxon>Actinomycetota</taxon>
        <taxon>Actinomycetes</taxon>
        <taxon>Micromonosporales</taxon>
        <taxon>Micromonosporaceae</taxon>
        <taxon>Micromonospora</taxon>
    </lineage>
</organism>
<accession>A0AAU8HGG5</accession>
<dbReference type="InterPro" id="IPR058090">
    <property type="entry name" value="bL37_actino"/>
</dbReference>
<evidence type="ECO:0000256" key="1">
    <source>
        <dbReference type="SAM" id="MobiDB-lite"/>
    </source>
</evidence>
<sequence length="84" mass="9017">MTPATAAAAGRHARLRPRRSGSDPVGTSIVRVGPGCREDRYATSAALARGRTVTSTRRYSMAKKARKKKARKKSGANHGKRPNS</sequence>
<reference evidence="3" key="2">
    <citation type="submission" date="2024-06" db="EMBL/GenBank/DDBJ databases">
        <title>Micromonospora mangrovi CCTCC AA 2012012 genome sequences.</title>
        <authorList>
            <person name="Gao J."/>
        </authorList>
    </citation>
    <scope>NUCLEOTIDE SEQUENCE</scope>
    <source>
        <strain evidence="3">CCTCC AA 2012012</strain>
    </source>
</reference>
<feature type="region of interest" description="Disordered" evidence="1">
    <location>
        <begin position="46"/>
        <end position="84"/>
    </location>
</feature>
<evidence type="ECO:0000313" key="3">
    <source>
        <dbReference type="EMBL" id="XCH74277.1"/>
    </source>
</evidence>
<evidence type="ECO:0000313" key="2">
    <source>
        <dbReference type="EMBL" id="XBP93578.1"/>
    </source>
</evidence>
<dbReference type="AlphaFoldDB" id="A0AAU8HGG5"/>
<dbReference type="EMBL" id="CP157762">
    <property type="protein sequence ID" value="XBP93578.1"/>
    <property type="molecule type" value="Genomic_DNA"/>
</dbReference>
<dbReference type="EMBL" id="CP159342">
    <property type="protein sequence ID" value="XCH74277.1"/>
    <property type="molecule type" value="Genomic_DNA"/>
</dbReference>
<feature type="compositionally biased region" description="Basic residues" evidence="1">
    <location>
        <begin position="60"/>
        <end position="84"/>
    </location>
</feature>
<dbReference type="Pfam" id="PF26427">
    <property type="entry name" value="HR_L37"/>
    <property type="match status" value="1"/>
</dbReference>
<feature type="region of interest" description="Disordered" evidence="1">
    <location>
        <begin position="1"/>
        <end position="31"/>
    </location>
</feature>
<proteinExistence type="predicted"/>